<sequence length="40" mass="4514">MDITEIRCPNCQENDIVRHTAYETKNNGERFDVPADSSGS</sequence>
<name>A0A975BTL9_9BACT</name>
<evidence type="ECO:0000313" key="2">
    <source>
        <dbReference type="Proteomes" id="UP000663722"/>
    </source>
</evidence>
<dbReference type="KEGG" id="dmm:dnm_070780"/>
<dbReference type="RefSeq" id="WP_276571821.1">
    <property type="nucleotide sequence ID" value="NZ_CP061800.1"/>
</dbReference>
<organism evidence="1 2">
    <name type="scientific">Desulfonema magnum</name>
    <dbReference type="NCBI Taxonomy" id="45655"/>
    <lineage>
        <taxon>Bacteria</taxon>
        <taxon>Pseudomonadati</taxon>
        <taxon>Thermodesulfobacteriota</taxon>
        <taxon>Desulfobacteria</taxon>
        <taxon>Desulfobacterales</taxon>
        <taxon>Desulfococcaceae</taxon>
        <taxon>Desulfonema</taxon>
    </lineage>
</organism>
<dbReference type="Proteomes" id="UP000663722">
    <property type="component" value="Chromosome"/>
</dbReference>
<protein>
    <submittedName>
        <fullName evidence="1">Uncharacterized protein</fullName>
    </submittedName>
</protein>
<dbReference type="AlphaFoldDB" id="A0A975BTL9"/>
<keyword evidence="2" id="KW-1185">Reference proteome</keyword>
<accession>A0A975BTL9</accession>
<gene>
    <name evidence="1" type="ORF">dnm_070780</name>
</gene>
<dbReference type="EMBL" id="CP061800">
    <property type="protein sequence ID" value="QTA91014.1"/>
    <property type="molecule type" value="Genomic_DNA"/>
</dbReference>
<reference evidence="1" key="1">
    <citation type="journal article" date="2021" name="Microb. Physiol.">
        <title>Proteogenomic Insights into the Physiology of Marine, Sulfate-Reducing, Filamentous Desulfonema limicola and Desulfonema magnum.</title>
        <authorList>
            <person name="Schnaars V."/>
            <person name="Wohlbrand L."/>
            <person name="Scheve S."/>
            <person name="Hinrichs C."/>
            <person name="Reinhardt R."/>
            <person name="Rabus R."/>
        </authorList>
    </citation>
    <scope>NUCLEOTIDE SEQUENCE</scope>
    <source>
        <strain evidence="1">4be13</strain>
    </source>
</reference>
<evidence type="ECO:0000313" key="1">
    <source>
        <dbReference type="EMBL" id="QTA91014.1"/>
    </source>
</evidence>
<proteinExistence type="predicted"/>